<dbReference type="GO" id="GO:0004672">
    <property type="term" value="F:protein kinase activity"/>
    <property type="evidence" value="ECO:0007669"/>
    <property type="project" value="InterPro"/>
</dbReference>
<protein>
    <recommendedName>
        <fullName evidence="4">Protein kinase domain-containing protein</fullName>
    </recommendedName>
</protein>
<evidence type="ECO:0000313" key="3">
    <source>
        <dbReference type="Proteomes" id="UP000639643"/>
    </source>
</evidence>
<comment type="caution">
    <text evidence="2">The sequence shown here is derived from an EMBL/GenBank/DDBJ whole genome shotgun (WGS) entry which is preliminary data.</text>
</comment>
<reference evidence="2" key="1">
    <citation type="journal article" date="2020" name="Phytopathology">
        <title>Genome Sequence Resources of Colletotrichum truncatum, C. plurivorum, C. musicola, and C. sojae: Four Species Pathogenic to Soybean (Glycine max).</title>
        <authorList>
            <person name="Rogerio F."/>
            <person name="Boufleur T.R."/>
            <person name="Ciampi-Guillardi M."/>
            <person name="Sukno S.A."/>
            <person name="Thon M.R."/>
            <person name="Massola Junior N.S."/>
            <person name="Baroncelli R."/>
        </authorList>
    </citation>
    <scope>NUCLEOTIDE SEQUENCE</scope>
    <source>
        <strain evidence="2">LFN0074</strain>
    </source>
</reference>
<evidence type="ECO:0000256" key="1">
    <source>
        <dbReference type="SAM" id="Phobius"/>
    </source>
</evidence>
<gene>
    <name evidence="2" type="ORF">CMUS01_09268</name>
</gene>
<keyword evidence="1" id="KW-0472">Membrane</keyword>
<sequence length="439" mass="48886">MEIKGRNWSPRPTRRRGRRGFKSFTSRLAVRVLAVVAVIGTYHCLDLHVQYRNSMRAKYSATQFTALSDYDQATLSSSGWEVDSQSSNPDRAALLDNRKHWKRLGGGREGDVFTYNDTVIKVYNEQTSPFRNCMPGARKGTRRWPTEIPASLIMGGHGGLSAPPNHGAYKDMFVPVKDYFLSAADPSQPPKWHLVTPFLQSGTLKTLAKKLRTSPTPLTYREVDLMFRPSFESLLDALHDLHWSHDLCHDDVKMDNVFVASGDDPRRWKIGDLGNAREPGHKYHASRLWIADTPQLRDCRANDALRLARSYLAFVRTAAGDSHLFDRVFYDGIEPLSRFYWAVAGAGAASLASAADVRGLSEAYPPMRDGDEMVWEAVEPADVDASGTTTALVTTLFGWNPLVRNTITLELRVGAKEDLGQFFGLTNILGVPVTACPAI</sequence>
<dbReference type="EMBL" id="WIGM01000387">
    <property type="protein sequence ID" value="KAF6826831.1"/>
    <property type="molecule type" value="Genomic_DNA"/>
</dbReference>
<dbReference type="PROSITE" id="PS00108">
    <property type="entry name" value="PROTEIN_KINASE_ST"/>
    <property type="match status" value="1"/>
</dbReference>
<evidence type="ECO:0000313" key="2">
    <source>
        <dbReference type="EMBL" id="KAF6826831.1"/>
    </source>
</evidence>
<evidence type="ECO:0008006" key="4">
    <source>
        <dbReference type="Google" id="ProtNLM"/>
    </source>
</evidence>
<dbReference type="InterPro" id="IPR011009">
    <property type="entry name" value="Kinase-like_dom_sf"/>
</dbReference>
<name>A0A8H6NBU6_9PEZI</name>
<keyword evidence="1" id="KW-0812">Transmembrane</keyword>
<dbReference type="SUPFAM" id="SSF56112">
    <property type="entry name" value="Protein kinase-like (PK-like)"/>
    <property type="match status" value="1"/>
</dbReference>
<organism evidence="2 3">
    <name type="scientific">Colletotrichum musicola</name>
    <dbReference type="NCBI Taxonomy" id="2175873"/>
    <lineage>
        <taxon>Eukaryota</taxon>
        <taxon>Fungi</taxon>
        <taxon>Dikarya</taxon>
        <taxon>Ascomycota</taxon>
        <taxon>Pezizomycotina</taxon>
        <taxon>Sordariomycetes</taxon>
        <taxon>Hypocreomycetidae</taxon>
        <taxon>Glomerellales</taxon>
        <taxon>Glomerellaceae</taxon>
        <taxon>Colletotrichum</taxon>
        <taxon>Colletotrichum orchidearum species complex</taxon>
    </lineage>
</organism>
<feature type="transmembrane region" description="Helical" evidence="1">
    <location>
        <begin position="21"/>
        <end position="42"/>
    </location>
</feature>
<dbReference type="OrthoDB" id="5337378at2759"/>
<dbReference type="AlphaFoldDB" id="A0A8H6NBU6"/>
<dbReference type="Proteomes" id="UP000639643">
    <property type="component" value="Unassembled WGS sequence"/>
</dbReference>
<accession>A0A8H6NBU6</accession>
<proteinExistence type="predicted"/>
<keyword evidence="3" id="KW-1185">Reference proteome</keyword>
<dbReference type="Gene3D" id="1.10.510.10">
    <property type="entry name" value="Transferase(Phosphotransferase) domain 1"/>
    <property type="match status" value="1"/>
</dbReference>
<keyword evidence="1" id="KW-1133">Transmembrane helix</keyword>
<dbReference type="InterPro" id="IPR008271">
    <property type="entry name" value="Ser/Thr_kinase_AS"/>
</dbReference>